<evidence type="ECO:0000256" key="4">
    <source>
        <dbReference type="ARBA" id="ARBA00022741"/>
    </source>
</evidence>
<name>K0K405_SACES</name>
<dbReference type="GO" id="GO:0016887">
    <property type="term" value="F:ATP hydrolysis activity"/>
    <property type="evidence" value="ECO:0007669"/>
    <property type="project" value="InterPro"/>
</dbReference>
<dbReference type="GO" id="GO:0005524">
    <property type="term" value="F:ATP binding"/>
    <property type="evidence" value="ECO:0007669"/>
    <property type="project" value="UniProtKB-UniRule"/>
</dbReference>
<dbReference type="NCBIfam" id="NF003555">
    <property type="entry name" value="PRK05218.1"/>
    <property type="match status" value="1"/>
</dbReference>
<dbReference type="GO" id="GO:0051082">
    <property type="term" value="F:unfolded protein binding"/>
    <property type="evidence" value="ECO:0007669"/>
    <property type="project" value="UniProtKB-UniRule"/>
</dbReference>
<sequence>METLEFQSEARQLLRLMIHSIYSNKDTFLRELVSNASDALDKLRLETFRDKDLVADTSDLHVAIEVDPAQRTLTVRDNGIGMTREDVVGLIGTIAKSGTAEFLQKLKESQDAAASQDLIGQFGIGFYSTFMVADKVTLVTKHPRSVEGVRWESTGEGTYTIEDVPDVPQGTSVTLHLKPADAEDQLADYTSTAKITEVVKRYADFITWPIRLAAAEEGGEPTTVNSRKALWARPASEVTEEEYAEFYRHVSHDWNAPLETIRMQAEGTFEYQALLFLPSQAPFDLFMRERKRGVQLYVKRVFIMEDCEELMPEYLRFVKGVVDAQDLSLNVSREILQQDRQIQLMRRRLVKKVLSTVKTMMADKAESYRTFWKEFGAVVKEGLVADTENRDAILAVSSFASTHDDEEPTTLAAYVERMKEDQRHIYYMTGDSRTAIEQSPHLEALRAKGFEVLILTDPIDEMWVGSVPAFDGREFQSVAKGQVDLETEEEKEQAKQREQDFAGLLEWLTTTLAEQVKQVRLSSRLTTSPACVVGDTHDLTPQLEKMYRAMGQELPHVKRILELNPEHPLVTGLRAAFDGSPDHSALVGTAELLLGTAVLAEGGDLADPPRFARLLAEHLQRAL</sequence>
<dbReference type="FunFam" id="3.30.230.80:FF:000002">
    <property type="entry name" value="Molecular chaperone HtpG"/>
    <property type="match status" value="1"/>
</dbReference>
<evidence type="ECO:0000256" key="7">
    <source>
        <dbReference type="ARBA" id="ARBA00023186"/>
    </source>
</evidence>
<organism evidence="13 14">
    <name type="scientific">Saccharothrix espanaensis (strain ATCC 51144 / DSM 44229 / JCM 9112 / NBRC 15066 / NRRL 15764)</name>
    <dbReference type="NCBI Taxonomy" id="1179773"/>
    <lineage>
        <taxon>Bacteria</taxon>
        <taxon>Bacillati</taxon>
        <taxon>Actinomycetota</taxon>
        <taxon>Actinomycetes</taxon>
        <taxon>Pseudonocardiales</taxon>
        <taxon>Pseudonocardiaceae</taxon>
        <taxon>Saccharothrix</taxon>
    </lineage>
</organism>
<feature type="binding site" evidence="11">
    <location>
        <position position="31"/>
    </location>
    <ligand>
        <name>ATP</name>
        <dbReference type="ChEBI" id="CHEBI:30616"/>
    </ligand>
</feature>
<dbReference type="InterPro" id="IPR003594">
    <property type="entry name" value="HATPase_dom"/>
</dbReference>
<feature type="binding site" evidence="11">
    <location>
        <begin position="97"/>
        <end position="98"/>
    </location>
    <ligand>
        <name>ATP</name>
        <dbReference type="ChEBI" id="CHEBI:30616"/>
    </ligand>
</feature>
<feature type="binding site" evidence="11">
    <location>
        <position position="171"/>
    </location>
    <ligand>
        <name>ATP</name>
        <dbReference type="ChEBI" id="CHEBI:30616"/>
    </ligand>
</feature>
<comment type="subcellular location">
    <subcellularLocation>
        <location evidence="1 10">Cytoplasm</location>
    </subcellularLocation>
</comment>
<dbReference type="Proteomes" id="UP000006281">
    <property type="component" value="Chromosome"/>
</dbReference>
<keyword evidence="3 10" id="KW-0963">Cytoplasm</keyword>
<accession>K0K405</accession>
<dbReference type="PIRSF" id="PIRSF002583">
    <property type="entry name" value="Hsp90"/>
    <property type="match status" value="1"/>
</dbReference>
<comment type="function">
    <text evidence="8 10">Molecular chaperone. Has ATPase activity.</text>
</comment>
<evidence type="ECO:0000256" key="3">
    <source>
        <dbReference type="ARBA" id="ARBA00022490"/>
    </source>
</evidence>
<comment type="similarity">
    <text evidence="2 10">Belongs to the heat shock protein 90 family.</text>
</comment>
<feature type="binding site" evidence="11">
    <location>
        <begin position="121"/>
        <end position="126"/>
    </location>
    <ligand>
        <name>ATP</name>
        <dbReference type="ChEBI" id="CHEBI:30616"/>
    </ligand>
</feature>
<evidence type="ECO:0000313" key="14">
    <source>
        <dbReference type="Proteomes" id="UP000006281"/>
    </source>
</evidence>
<dbReference type="Gene3D" id="1.20.120.790">
    <property type="entry name" value="Heat shock protein 90, C-terminal domain"/>
    <property type="match status" value="1"/>
</dbReference>
<dbReference type="CDD" id="cd16927">
    <property type="entry name" value="HATPase_Hsp90-like"/>
    <property type="match status" value="1"/>
</dbReference>
<dbReference type="PANTHER" id="PTHR11528">
    <property type="entry name" value="HEAT SHOCK PROTEIN 90 FAMILY MEMBER"/>
    <property type="match status" value="1"/>
</dbReference>
<feature type="binding site" evidence="11">
    <location>
        <position position="333"/>
    </location>
    <ligand>
        <name>ATP</name>
        <dbReference type="ChEBI" id="CHEBI:30616"/>
    </ligand>
</feature>
<keyword evidence="6 10" id="KW-0346">Stress response</keyword>
<dbReference type="PATRIC" id="fig|1179773.3.peg.4003"/>
<dbReference type="OrthoDB" id="9802640at2"/>
<dbReference type="RefSeq" id="WP_015101400.1">
    <property type="nucleotide sequence ID" value="NC_019673.1"/>
</dbReference>
<evidence type="ECO:0000256" key="5">
    <source>
        <dbReference type="ARBA" id="ARBA00022840"/>
    </source>
</evidence>
<dbReference type="eggNOG" id="COG0326">
    <property type="taxonomic scope" value="Bacteria"/>
</dbReference>
<keyword evidence="4 10" id="KW-0547">Nucleotide-binding</keyword>
<evidence type="ECO:0000256" key="6">
    <source>
        <dbReference type="ARBA" id="ARBA00023016"/>
    </source>
</evidence>
<comment type="caution">
    <text evidence="10">Lacks conserved residue(s) required for the propagation of feature annotation.</text>
</comment>
<evidence type="ECO:0000259" key="12">
    <source>
        <dbReference type="SMART" id="SM00387"/>
    </source>
</evidence>
<keyword evidence="5 10" id="KW-0067">ATP-binding</keyword>
<evidence type="ECO:0000256" key="11">
    <source>
        <dbReference type="PIRSR" id="PIRSR002583-1"/>
    </source>
</evidence>
<evidence type="ECO:0000256" key="2">
    <source>
        <dbReference type="ARBA" id="ARBA00008239"/>
    </source>
</evidence>
<feature type="binding site" evidence="11">
    <location>
        <position position="96"/>
    </location>
    <ligand>
        <name>ATP</name>
        <dbReference type="ChEBI" id="CHEBI:30616"/>
    </ligand>
</feature>
<feature type="binding site" evidence="11">
    <location>
        <position position="35"/>
    </location>
    <ligand>
        <name>ATP</name>
        <dbReference type="ChEBI" id="CHEBI:30616"/>
    </ligand>
</feature>
<dbReference type="Gene3D" id="3.40.50.11260">
    <property type="match status" value="1"/>
</dbReference>
<evidence type="ECO:0000313" key="13">
    <source>
        <dbReference type="EMBL" id="CCH31288.1"/>
    </source>
</evidence>
<dbReference type="SUPFAM" id="SSF54211">
    <property type="entry name" value="Ribosomal protein S5 domain 2-like"/>
    <property type="match status" value="1"/>
</dbReference>
<dbReference type="InterPro" id="IPR020575">
    <property type="entry name" value="Hsp90_N"/>
</dbReference>
<dbReference type="PRINTS" id="PR00775">
    <property type="entry name" value="HEATSHOCK90"/>
</dbReference>
<protein>
    <recommendedName>
        <fullName evidence="9 10">Chaperone protein HtpG</fullName>
    </recommendedName>
    <alternativeName>
        <fullName evidence="10">Heat shock protein HtpG</fullName>
    </alternativeName>
    <alternativeName>
        <fullName evidence="10">High temperature protein G</fullName>
    </alternativeName>
</protein>
<dbReference type="SUPFAM" id="SSF55874">
    <property type="entry name" value="ATPase domain of HSP90 chaperone/DNA topoisomerase II/histidine kinase"/>
    <property type="match status" value="1"/>
</dbReference>
<dbReference type="STRING" id="1179773.BN6_40010"/>
<dbReference type="Gene3D" id="3.30.230.80">
    <property type="match status" value="1"/>
</dbReference>
<dbReference type="Pfam" id="PF00183">
    <property type="entry name" value="HSP90"/>
    <property type="match status" value="1"/>
</dbReference>
<dbReference type="HAMAP" id="MF_00505">
    <property type="entry name" value="HSP90"/>
    <property type="match status" value="1"/>
</dbReference>
<dbReference type="GO" id="GO:0140662">
    <property type="term" value="F:ATP-dependent protein folding chaperone"/>
    <property type="evidence" value="ECO:0007669"/>
    <property type="project" value="InterPro"/>
</dbReference>
<dbReference type="InterPro" id="IPR020568">
    <property type="entry name" value="Ribosomal_Su5_D2-typ_SF"/>
</dbReference>
<reference evidence="13 14" key="1">
    <citation type="journal article" date="2012" name="BMC Genomics">
        <title>Complete genome sequence of Saccharothrix espanaensis DSM 44229T and comparison to the other completely sequenced Pseudonocardiaceae.</title>
        <authorList>
            <person name="Strobel T."/>
            <person name="Al-Dilaimi A."/>
            <person name="Blom J."/>
            <person name="Gessner A."/>
            <person name="Kalinowski J."/>
            <person name="Luzhetska M."/>
            <person name="Puhler A."/>
            <person name="Szczepanowski R."/>
            <person name="Bechthold A."/>
            <person name="Ruckert C."/>
        </authorList>
    </citation>
    <scope>NUCLEOTIDE SEQUENCE [LARGE SCALE GENOMIC DNA]</scope>
    <source>
        <strain evidence="14">ATCC 51144 / DSM 44229 / JCM 9112 / NBRC 15066 / NRRL 15764</strain>
    </source>
</reference>
<dbReference type="HOGENOM" id="CLU_006684_3_0_11"/>
<gene>
    <name evidence="10 13" type="primary">htpG</name>
    <name evidence="13" type="ordered locus">BN6_40010</name>
</gene>
<dbReference type="InterPro" id="IPR001404">
    <property type="entry name" value="Hsp90_fam"/>
</dbReference>
<comment type="subunit">
    <text evidence="10">Homodimer.</text>
</comment>
<dbReference type="InterPro" id="IPR037196">
    <property type="entry name" value="HSP90_C"/>
</dbReference>
<dbReference type="Pfam" id="PF13589">
    <property type="entry name" value="HATPase_c_3"/>
    <property type="match status" value="1"/>
</dbReference>
<feature type="binding site" evidence="11">
    <location>
        <position position="77"/>
    </location>
    <ligand>
        <name>ATP</name>
        <dbReference type="ChEBI" id="CHEBI:30616"/>
    </ligand>
</feature>
<dbReference type="SUPFAM" id="SSF110942">
    <property type="entry name" value="HSP90 C-terminal domain"/>
    <property type="match status" value="1"/>
</dbReference>
<feature type="region of interest" description="C" evidence="10">
    <location>
        <begin position="546"/>
        <end position="623"/>
    </location>
</feature>
<dbReference type="EMBL" id="HE804045">
    <property type="protein sequence ID" value="CCH31288.1"/>
    <property type="molecule type" value="Genomic_DNA"/>
</dbReference>
<proteinExistence type="inferred from homology"/>
<dbReference type="AlphaFoldDB" id="K0K405"/>
<dbReference type="KEGG" id="sesp:BN6_40010"/>
<dbReference type="GO" id="GO:0005737">
    <property type="term" value="C:cytoplasm"/>
    <property type="evidence" value="ECO:0007669"/>
    <property type="project" value="UniProtKB-SubCell"/>
</dbReference>
<evidence type="ECO:0000256" key="10">
    <source>
        <dbReference type="HAMAP-Rule" id="MF_00505"/>
    </source>
</evidence>
<evidence type="ECO:0000256" key="1">
    <source>
        <dbReference type="ARBA" id="ARBA00004496"/>
    </source>
</evidence>
<keyword evidence="14" id="KW-1185">Reference proteome</keyword>
<feature type="binding site" evidence="11">
    <location>
        <position position="82"/>
    </location>
    <ligand>
        <name>ATP</name>
        <dbReference type="ChEBI" id="CHEBI:30616"/>
    </ligand>
</feature>
<evidence type="ECO:0000256" key="9">
    <source>
        <dbReference type="ARBA" id="ARBA00070675"/>
    </source>
</evidence>
<feature type="domain" description="Histidine kinase/HSP90-like ATPase" evidence="12">
    <location>
        <begin position="24"/>
        <end position="181"/>
    </location>
</feature>
<dbReference type="InterPro" id="IPR036890">
    <property type="entry name" value="HATPase_C_sf"/>
</dbReference>
<dbReference type="Gene3D" id="3.30.565.10">
    <property type="entry name" value="Histidine kinase-like ATPase, C-terminal domain"/>
    <property type="match status" value="1"/>
</dbReference>
<keyword evidence="7 10" id="KW-0143">Chaperone</keyword>
<dbReference type="BioCyc" id="SESP1179773:BN6_RS19365-MONOMER"/>
<dbReference type="SMART" id="SM00387">
    <property type="entry name" value="HATPase_c"/>
    <property type="match status" value="1"/>
</dbReference>
<dbReference type="FunFam" id="3.30.565.10:FF:000009">
    <property type="entry name" value="Molecular chaperone HtpG"/>
    <property type="match status" value="1"/>
</dbReference>
<feature type="region of interest" description="A; substrate-binding" evidence="10">
    <location>
        <begin position="1"/>
        <end position="333"/>
    </location>
</feature>
<evidence type="ECO:0000256" key="8">
    <source>
        <dbReference type="ARBA" id="ARBA00058590"/>
    </source>
</evidence>